<dbReference type="EMBL" id="JAACJM010000470">
    <property type="protein sequence ID" value="KAF5317643.1"/>
    <property type="molecule type" value="Genomic_DNA"/>
</dbReference>
<dbReference type="PANTHER" id="PTHR43465:SF2">
    <property type="entry name" value="DUF1680 DOMAIN PROTEIN (AFU_ORTHOLOGUE AFUA_1G08910)"/>
    <property type="match status" value="1"/>
</dbReference>
<protein>
    <recommendedName>
        <fullName evidence="1">SCD domain-containing protein</fullName>
    </recommendedName>
</protein>
<gene>
    <name evidence="2" type="ORF">D9758_018632</name>
</gene>
<keyword evidence="3" id="KW-1185">Reference proteome</keyword>
<dbReference type="InterPro" id="IPR049174">
    <property type="entry name" value="Beta-AFase-like"/>
</dbReference>
<evidence type="ECO:0000313" key="2">
    <source>
        <dbReference type="EMBL" id="KAF5317643.1"/>
    </source>
</evidence>
<accession>A0A8H5B6X5</accession>
<sequence>MVCYLHRQRQEFTAIQLGFSRNFKTSGASYLRSIALWTFLQSEDFSEIEGVNCPAGYGLRDLTLVFTGMIYGTVSFADPHDEKSWIFYTVCYLPQPRKQFTAIQPGFSRQFQDFWRLLSYSLREPWLGQDSTQAWSCVLSQLDRVLDFLQSEDFGEIEGVNCVHSFGYGLRDWTLVFTVSYMERLALLTPTTKSRVYSIRSSELNASLISPHILRSYHHISDPALYTYVGWVLSDSSAAVRLAAIKVLQIVYENADAKGYHCVDVGVRVTIMSVLGSVDGLVCSLKRILDCFGTMIYAKEPRIQTDVARFVSGAWEEFAASNPDRWRCRAYAQILRSCLKFGLDWWQRLLLFLSRGSWELLEAMFSGSYLYQVIGDLKYADRVERMSYNASPAMMTADMWGRQYLQQQNQVAAKNMTPNLFPEDGPYSNGFGLEPNYPCCTVNFPQGWPKFITNAFLKTADGKSLVHLYLGPFSTEVTLSDGNDVKVVVETLYPFGDTLTTTITATKDFDYFVRIPSWVSGGSISVGDGPKEELTPDEQTGLQKVEVKKGVTVLRLRLPAKTYVSFTEKRLHGSIAVHRGPLNYAFDMGRAEQVIKTDPRETHAIDLQYDPAEAWEYAIDPSSLVYHHDTPASGILPSPIFDSGLPPTRITASACLIDWPLAGDTFASSPLENPECVGPRRVIMLWPFGAIKLRISEFPVVSFREGVIEDVAASQVPLQL</sequence>
<dbReference type="Pfam" id="PF21581">
    <property type="entry name" value="SCD"/>
    <property type="match status" value="1"/>
</dbReference>
<reference evidence="2 3" key="1">
    <citation type="journal article" date="2020" name="ISME J.">
        <title>Uncovering the hidden diversity of litter-decomposition mechanisms in mushroom-forming fungi.</title>
        <authorList>
            <person name="Floudas D."/>
            <person name="Bentzer J."/>
            <person name="Ahren D."/>
            <person name="Johansson T."/>
            <person name="Persson P."/>
            <person name="Tunlid A."/>
        </authorList>
    </citation>
    <scope>NUCLEOTIDE SEQUENCE [LARGE SCALE GENOMIC DNA]</scope>
    <source>
        <strain evidence="2 3">CBS 291.85</strain>
    </source>
</reference>
<name>A0A8H5B6X5_9AGAR</name>
<organism evidence="2 3">
    <name type="scientific">Tetrapyrgos nigripes</name>
    <dbReference type="NCBI Taxonomy" id="182062"/>
    <lineage>
        <taxon>Eukaryota</taxon>
        <taxon>Fungi</taxon>
        <taxon>Dikarya</taxon>
        <taxon>Basidiomycota</taxon>
        <taxon>Agaricomycotina</taxon>
        <taxon>Agaricomycetes</taxon>
        <taxon>Agaricomycetidae</taxon>
        <taxon>Agaricales</taxon>
        <taxon>Marasmiineae</taxon>
        <taxon>Marasmiaceae</taxon>
        <taxon>Tetrapyrgos</taxon>
    </lineage>
</organism>
<evidence type="ECO:0000259" key="1">
    <source>
        <dbReference type="Pfam" id="PF21581"/>
    </source>
</evidence>
<dbReference type="AlphaFoldDB" id="A0A8H5B6X5"/>
<dbReference type="PANTHER" id="PTHR43465">
    <property type="entry name" value="DUF1680 DOMAIN PROTEIN (AFU_ORTHOLOGUE AFUA_1G08910)"/>
    <property type="match status" value="1"/>
</dbReference>
<dbReference type="Proteomes" id="UP000559256">
    <property type="component" value="Unassembled WGS sequence"/>
</dbReference>
<proteinExistence type="predicted"/>
<comment type="caution">
    <text evidence="2">The sequence shown here is derived from an EMBL/GenBank/DDBJ whole genome shotgun (WGS) entry which is preliminary data.</text>
</comment>
<feature type="domain" description="SCD" evidence="1">
    <location>
        <begin position="225"/>
        <end position="257"/>
    </location>
</feature>
<dbReference type="InterPro" id="IPR020839">
    <property type="entry name" value="SCD"/>
</dbReference>
<evidence type="ECO:0000313" key="3">
    <source>
        <dbReference type="Proteomes" id="UP000559256"/>
    </source>
</evidence>
<dbReference type="OrthoDB" id="5358475at2759"/>